<feature type="compositionally biased region" description="Low complexity" evidence="6">
    <location>
        <begin position="132"/>
        <end position="143"/>
    </location>
</feature>
<accession>A0A9J6FX20</accession>
<dbReference type="EMBL" id="JABSTR010000004">
    <property type="protein sequence ID" value="KAH9366596.1"/>
    <property type="molecule type" value="Genomic_DNA"/>
</dbReference>
<dbReference type="PROSITE" id="PS51293">
    <property type="entry name" value="SANT"/>
    <property type="match status" value="1"/>
</dbReference>
<dbReference type="InterPro" id="IPR000949">
    <property type="entry name" value="ELM2_dom"/>
</dbReference>
<dbReference type="GO" id="GO:0005654">
    <property type="term" value="C:nucleoplasm"/>
    <property type="evidence" value="ECO:0007669"/>
    <property type="project" value="TreeGrafter"/>
</dbReference>
<dbReference type="VEuPathDB" id="VectorBase:HLOH_044912"/>
<dbReference type="AlphaFoldDB" id="A0A9J6FX20"/>
<dbReference type="FunFam" id="1.10.10.60:FF:000025">
    <property type="entry name" value="Mesoderm induction early response 1, transcriptional regulator"/>
    <property type="match status" value="1"/>
</dbReference>
<evidence type="ECO:0000259" key="7">
    <source>
        <dbReference type="PROSITE" id="PS51156"/>
    </source>
</evidence>
<keyword evidence="4" id="KW-0804">Transcription</keyword>
<reference evidence="9 10" key="1">
    <citation type="journal article" date="2020" name="Cell">
        <title>Large-Scale Comparative Analyses of Tick Genomes Elucidate Their Genetic Diversity and Vector Capacities.</title>
        <authorList>
            <consortium name="Tick Genome and Microbiome Consortium (TIGMIC)"/>
            <person name="Jia N."/>
            <person name="Wang J."/>
            <person name="Shi W."/>
            <person name="Du L."/>
            <person name="Sun Y."/>
            <person name="Zhan W."/>
            <person name="Jiang J.F."/>
            <person name="Wang Q."/>
            <person name="Zhang B."/>
            <person name="Ji P."/>
            <person name="Bell-Sakyi L."/>
            <person name="Cui X.M."/>
            <person name="Yuan T.T."/>
            <person name="Jiang B.G."/>
            <person name="Yang W.F."/>
            <person name="Lam T.T."/>
            <person name="Chang Q.C."/>
            <person name="Ding S.J."/>
            <person name="Wang X.J."/>
            <person name="Zhu J.G."/>
            <person name="Ruan X.D."/>
            <person name="Zhao L."/>
            <person name="Wei J.T."/>
            <person name="Ye R.Z."/>
            <person name="Que T.C."/>
            <person name="Du C.H."/>
            <person name="Zhou Y.H."/>
            <person name="Cheng J.X."/>
            <person name="Dai P.F."/>
            <person name="Guo W.B."/>
            <person name="Han X.H."/>
            <person name="Huang E.J."/>
            <person name="Li L.F."/>
            <person name="Wei W."/>
            <person name="Gao Y.C."/>
            <person name="Liu J.Z."/>
            <person name="Shao H.Z."/>
            <person name="Wang X."/>
            <person name="Wang C.C."/>
            <person name="Yang T.C."/>
            <person name="Huo Q.B."/>
            <person name="Li W."/>
            <person name="Chen H.Y."/>
            <person name="Chen S.E."/>
            <person name="Zhou L.G."/>
            <person name="Ni X.B."/>
            <person name="Tian J.H."/>
            <person name="Sheng Y."/>
            <person name="Liu T."/>
            <person name="Pan Y.S."/>
            <person name="Xia L.Y."/>
            <person name="Li J."/>
            <person name="Zhao F."/>
            <person name="Cao W.C."/>
        </authorList>
    </citation>
    <scope>NUCLEOTIDE SEQUENCE [LARGE SCALE GENOMIC DNA]</scope>
    <source>
        <strain evidence="9">HaeL-2018</strain>
    </source>
</reference>
<evidence type="ECO:0000256" key="4">
    <source>
        <dbReference type="ARBA" id="ARBA00023163"/>
    </source>
</evidence>
<feature type="compositionally biased region" description="Polar residues" evidence="6">
    <location>
        <begin position="558"/>
        <end position="570"/>
    </location>
</feature>
<evidence type="ECO:0000256" key="6">
    <source>
        <dbReference type="SAM" id="MobiDB-lite"/>
    </source>
</evidence>
<keyword evidence="10" id="KW-1185">Reference proteome</keyword>
<dbReference type="CDD" id="cd11661">
    <property type="entry name" value="SANT_MTA3_like"/>
    <property type="match status" value="1"/>
</dbReference>
<dbReference type="OMA" id="PRRCKYL"/>
<keyword evidence="5" id="KW-0539">Nucleus</keyword>
<dbReference type="GO" id="GO:0003714">
    <property type="term" value="F:transcription corepressor activity"/>
    <property type="evidence" value="ECO:0007669"/>
    <property type="project" value="TreeGrafter"/>
</dbReference>
<dbReference type="GO" id="GO:0042826">
    <property type="term" value="F:histone deacetylase binding"/>
    <property type="evidence" value="ECO:0007669"/>
    <property type="project" value="TreeGrafter"/>
</dbReference>
<dbReference type="Gene3D" id="1.10.10.60">
    <property type="entry name" value="Homeodomain-like"/>
    <property type="match status" value="1"/>
</dbReference>
<evidence type="ECO:0000313" key="10">
    <source>
        <dbReference type="Proteomes" id="UP000821853"/>
    </source>
</evidence>
<dbReference type="GO" id="GO:0000122">
    <property type="term" value="P:negative regulation of transcription by RNA polymerase II"/>
    <property type="evidence" value="ECO:0007669"/>
    <property type="project" value="TreeGrafter"/>
</dbReference>
<sequence>MEGKQVVHLSPDSDQDFDPSAEMLVDEYDDEKTLDEEEALESDASDDELNTLQKEGEMPLEDLLAMFGYKDGEKMGSEPESEEEEDESDEEEEEEEGGGGGGEVSKEAAQCSSALKATAPDKPSSSSATKEATATAAVPAATPVPRQAPVAPVAPVPVQQPLAEVKATPTKTPSPVTRATPTPPHPPSRREHRTTSTAHLLRSVSHASESSNSDSDEDFTLEEYWKKNENFSDVNILGPAYARVPHQVSCVVLGLCKYDDAPAYENEDRLLWDPAKLSDSDVEDYLCTAQEMLNNSSTGINSFPLGSHTRDDEQALYLLLQCGHNIEEALRRRRMNPTMTTEMSLWSEEECRSFESGLRLYGKDFHLIQLHKVRTRSVGELVHFYYLWKKTERHDMFASKIRLEKKKYALHPGTTDYMDRFLDEQENSQQQLTPLQPRDRSTSPSEPKRPRLALPLQLTSQLASHHENGRESSGGAAATGASDLTTRENGRDRLWAAPGSSSDEDDLPLIATTVRPTLGKVAATTVVAQPSSGVVQNLCPLLISARRPFLLITCCTTQSGTGESHSQTGTKAPPPERRGKSCRVLCATGRRLATPPLRLLPHFT</sequence>
<feature type="compositionally biased region" description="Acidic residues" evidence="6">
    <location>
        <begin position="79"/>
        <end position="97"/>
    </location>
</feature>
<feature type="region of interest" description="Disordered" evidence="6">
    <location>
        <begin position="164"/>
        <end position="196"/>
    </location>
</feature>
<dbReference type="InterPro" id="IPR017884">
    <property type="entry name" value="SANT_dom"/>
</dbReference>
<dbReference type="SUPFAM" id="SSF46689">
    <property type="entry name" value="Homeodomain-like"/>
    <property type="match status" value="1"/>
</dbReference>
<comment type="caution">
    <text evidence="9">The sequence shown here is derived from an EMBL/GenBank/DDBJ whole genome shotgun (WGS) entry which is preliminary data.</text>
</comment>
<evidence type="ECO:0000256" key="2">
    <source>
        <dbReference type="ARBA" id="ARBA00022491"/>
    </source>
</evidence>
<evidence type="ECO:0000256" key="3">
    <source>
        <dbReference type="ARBA" id="ARBA00023015"/>
    </source>
</evidence>
<feature type="region of interest" description="Disordered" evidence="6">
    <location>
        <begin position="558"/>
        <end position="580"/>
    </location>
</feature>
<keyword evidence="2" id="KW-0678">Repressor</keyword>
<dbReference type="InterPro" id="IPR001005">
    <property type="entry name" value="SANT/Myb"/>
</dbReference>
<proteinExistence type="predicted"/>
<feature type="domain" description="ELM2" evidence="7">
    <location>
        <begin position="240"/>
        <end position="337"/>
    </location>
</feature>
<dbReference type="OrthoDB" id="5916873at2759"/>
<evidence type="ECO:0000256" key="5">
    <source>
        <dbReference type="ARBA" id="ARBA00023242"/>
    </source>
</evidence>
<dbReference type="GO" id="GO:0032991">
    <property type="term" value="C:protein-containing complex"/>
    <property type="evidence" value="ECO:0007669"/>
    <property type="project" value="UniProtKB-ARBA"/>
</dbReference>
<dbReference type="SMART" id="SM00717">
    <property type="entry name" value="SANT"/>
    <property type="match status" value="1"/>
</dbReference>
<gene>
    <name evidence="9" type="ORF">HPB48_010916</name>
</gene>
<dbReference type="InterPro" id="IPR009057">
    <property type="entry name" value="Homeodomain-like_sf"/>
</dbReference>
<feature type="compositionally biased region" description="Acidic residues" evidence="6">
    <location>
        <begin position="13"/>
        <end position="49"/>
    </location>
</feature>
<comment type="subcellular location">
    <subcellularLocation>
        <location evidence="1">Nucleus</location>
    </subcellularLocation>
</comment>
<dbReference type="PANTHER" id="PTHR10865:SF28">
    <property type="entry name" value="ELM2 DOMAIN-CONTAINING PROTEIN"/>
    <property type="match status" value="1"/>
</dbReference>
<protein>
    <recommendedName>
        <fullName evidence="11">Mesoderm induction early response protein 1</fullName>
    </recommendedName>
</protein>
<name>A0A9J6FX20_HAELO</name>
<evidence type="ECO:0000259" key="8">
    <source>
        <dbReference type="PROSITE" id="PS51293"/>
    </source>
</evidence>
<organism evidence="9 10">
    <name type="scientific">Haemaphysalis longicornis</name>
    <name type="common">Bush tick</name>
    <dbReference type="NCBI Taxonomy" id="44386"/>
    <lineage>
        <taxon>Eukaryota</taxon>
        <taxon>Metazoa</taxon>
        <taxon>Ecdysozoa</taxon>
        <taxon>Arthropoda</taxon>
        <taxon>Chelicerata</taxon>
        <taxon>Arachnida</taxon>
        <taxon>Acari</taxon>
        <taxon>Parasitiformes</taxon>
        <taxon>Ixodida</taxon>
        <taxon>Ixodoidea</taxon>
        <taxon>Ixodidae</taxon>
        <taxon>Haemaphysalinae</taxon>
        <taxon>Haemaphysalis</taxon>
    </lineage>
</organism>
<dbReference type="InterPro" id="IPR040138">
    <property type="entry name" value="MIER/MTA"/>
</dbReference>
<keyword evidence="3" id="KW-0805">Transcription regulation</keyword>
<feature type="domain" description="SANT" evidence="8">
    <location>
        <begin position="341"/>
        <end position="393"/>
    </location>
</feature>
<dbReference type="Proteomes" id="UP000821853">
    <property type="component" value="Chromosome 2"/>
</dbReference>
<dbReference type="PANTHER" id="PTHR10865">
    <property type="entry name" value="METASTASIS-ASSOCIATED PROTEIN AND MESODERM INDUCTION EARLY RESPONSE PROTEIN"/>
    <property type="match status" value="1"/>
</dbReference>
<evidence type="ECO:0000256" key="1">
    <source>
        <dbReference type="ARBA" id="ARBA00004123"/>
    </source>
</evidence>
<feature type="region of interest" description="Disordered" evidence="6">
    <location>
        <begin position="1"/>
        <end position="143"/>
    </location>
</feature>
<feature type="compositionally biased region" description="Polar residues" evidence="6">
    <location>
        <begin position="169"/>
        <end position="180"/>
    </location>
</feature>
<feature type="region of interest" description="Disordered" evidence="6">
    <location>
        <begin position="426"/>
        <end position="488"/>
    </location>
</feature>
<feature type="compositionally biased region" description="Basic and acidic residues" evidence="6">
    <location>
        <begin position="437"/>
        <end position="449"/>
    </location>
</feature>
<feature type="compositionally biased region" description="Low complexity" evidence="6">
    <location>
        <begin position="473"/>
        <end position="482"/>
    </location>
</feature>
<dbReference type="PROSITE" id="PS51156">
    <property type="entry name" value="ELM2"/>
    <property type="match status" value="1"/>
</dbReference>
<evidence type="ECO:0000313" key="9">
    <source>
        <dbReference type="EMBL" id="KAH9366596.1"/>
    </source>
</evidence>
<evidence type="ECO:0008006" key="11">
    <source>
        <dbReference type="Google" id="ProtNLM"/>
    </source>
</evidence>
<dbReference type="Pfam" id="PF01448">
    <property type="entry name" value="ELM2"/>
    <property type="match status" value="1"/>
</dbReference>